<organism evidence="1 2">
    <name type="scientific">Paraburkholderia diazotrophica</name>
    <dbReference type="NCBI Taxonomy" id="667676"/>
    <lineage>
        <taxon>Bacteria</taxon>
        <taxon>Pseudomonadati</taxon>
        <taxon>Pseudomonadota</taxon>
        <taxon>Betaproteobacteria</taxon>
        <taxon>Burkholderiales</taxon>
        <taxon>Burkholderiaceae</taxon>
        <taxon>Paraburkholderia</taxon>
    </lineage>
</organism>
<dbReference type="Proteomes" id="UP000198866">
    <property type="component" value="Unassembled WGS sequence"/>
</dbReference>
<gene>
    <name evidence="1" type="ORF">SAMN05192539_1011146</name>
</gene>
<evidence type="ECO:0000313" key="1">
    <source>
        <dbReference type="EMBL" id="SEJ46300.1"/>
    </source>
</evidence>
<accession>A0A1H6Z9R1</accession>
<sequence length="117" mass="12991">MRFMRVLLEQSYVNQGFSLYIIVLPGRFFVRLCAAEMECGRRGLSNAMSPALKQARALPKMRAVHHQKMLRMPTETPVWFDVPGSSTAAAPVTLLKSTVPYTSVRLDSAYSATATPV</sequence>
<evidence type="ECO:0000313" key="2">
    <source>
        <dbReference type="Proteomes" id="UP000198866"/>
    </source>
</evidence>
<reference evidence="2" key="1">
    <citation type="submission" date="2016-10" db="EMBL/GenBank/DDBJ databases">
        <authorList>
            <person name="Varghese N."/>
            <person name="Submissions S."/>
        </authorList>
    </citation>
    <scope>NUCLEOTIDE SEQUENCE [LARGE SCALE GENOMIC DNA]</scope>
    <source>
        <strain evidence="2">LMG 26031</strain>
    </source>
</reference>
<dbReference type="EMBL" id="FNYE01000011">
    <property type="protein sequence ID" value="SEJ46300.1"/>
    <property type="molecule type" value="Genomic_DNA"/>
</dbReference>
<keyword evidence="2" id="KW-1185">Reference proteome</keyword>
<dbReference type="AlphaFoldDB" id="A0A1H6Z9R1"/>
<protein>
    <submittedName>
        <fullName evidence="1">Uncharacterized protein</fullName>
    </submittedName>
</protein>
<name>A0A1H6Z9R1_9BURK</name>
<proteinExistence type="predicted"/>